<dbReference type="AlphaFoldDB" id="A0A1J1HWC0"/>
<protein>
    <submittedName>
        <fullName evidence="1">CLUMA_CG005883, isoform A</fullName>
    </submittedName>
</protein>
<evidence type="ECO:0000313" key="2">
    <source>
        <dbReference type="Proteomes" id="UP000183832"/>
    </source>
</evidence>
<proteinExistence type="predicted"/>
<evidence type="ECO:0000313" key="1">
    <source>
        <dbReference type="EMBL" id="CRK92283.1"/>
    </source>
</evidence>
<dbReference type="EMBL" id="CVRI01000025">
    <property type="protein sequence ID" value="CRK92283.1"/>
    <property type="molecule type" value="Genomic_DNA"/>
</dbReference>
<dbReference type="Proteomes" id="UP000183832">
    <property type="component" value="Unassembled WGS sequence"/>
</dbReference>
<sequence>MSKTLSQLWSQSFNVWKSFSFIARTCHRMIRGMMKCSWKATATQAVPTLSALNVVFNELEIKAVEIYRSLGLL</sequence>
<name>A0A1J1HWC0_9DIPT</name>
<organism evidence="1 2">
    <name type="scientific">Clunio marinus</name>
    <dbReference type="NCBI Taxonomy" id="568069"/>
    <lineage>
        <taxon>Eukaryota</taxon>
        <taxon>Metazoa</taxon>
        <taxon>Ecdysozoa</taxon>
        <taxon>Arthropoda</taxon>
        <taxon>Hexapoda</taxon>
        <taxon>Insecta</taxon>
        <taxon>Pterygota</taxon>
        <taxon>Neoptera</taxon>
        <taxon>Endopterygota</taxon>
        <taxon>Diptera</taxon>
        <taxon>Nematocera</taxon>
        <taxon>Chironomoidea</taxon>
        <taxon>Chironomidae</taxon>
        <taxon>Clunio</taxon>
    </lineage>
</organism>
<gene>
    <name evidence="1" type="ORF">CLUMA_CG005883</name>
</gene>
<keyword evidence="2" id="KW-1185">Reference proteome</keyword>
<accession>A0A1J1HWC0</accession>
<reference evidence="1 2" key="1">
    <citation type="submission" date="2015-04" db="EMBL/GenBank/DDBJ databases">
        <authorList>
            <person name="Syromyatnikov M.Y."/>
            <person name="Popov V.N."/>
        </authorList>
    </citation>
    <scope>NUCLEOTIDE SEQUENCE [LARGE SCALE GENOMIC DNA]</scope>
</reference>